<dbReference type="OMA" id="ESVMICT"/>
<protein>
    <submittedName>
        <fullName evidence="1">Uncharacterized protein</fullName>
    </submittedName>
</protein>
<evidence type="ECO:0000313" key="1">
    <source>
        <dbReference type="EMBL" id="EFO88486.1"/>
    </source>
</evidence>
<keyword evidence="2" id="KW-1185">Reference proteome</keyword>
<dbReference type="AlphaFoldDB" id="E3N7G0"/>
<accession>E3N7G0</accession>
<dbReference type="OrthoDB" id="5802012at2759"/>
<dbReference type="EMBL" id="DS268547">
    <property type="protein sequence ID" value="EFO88486.1"/>
    <property type="molecule type" value="Genomic_DNA"/>
</dbReference>
<dbReference type="GeneID" id="9813185"/>
<dbReference type="Proteomes" id="UP000008281">
    <property type="component" value="Unassembled WGS sequence"/>
</dbReference>
<name>E3N7G0_CAERE</name>
<evidence type="ECO:0000313" key="2">
    <source>
        <dbReference type="Proteomes" id="UP000008281"/>
    </source>
</evidence>
<gene>
    <name evidence="1" type="ORF">CRE_13043</name>
</gene>
<dbReference type="CTD" id="9813185"/>
<dbReference type="RefSeq" id="XP_003095652.2">
    <property type="nucleotide sequence ID" value="XM_003095604.2"/>
</dbReference>
<organism evidence="2">
    <name type="scientific">Caenorhabditis remanei</name>
    <name type="common">Caenorhabditis vulgaris</name>
    <dbReference type="NCBI Taxonomy" id="31234"/>
    <lineage>
        <taxon>Eukaryota</taxon>
        <taxon>Metazoa</taxon>
        <taxon>Ecdysozoa</taxon>
        <taxon>Nematoda</taxon>
        <taxon>Chromadorea</taxon>
        <taxon>Rhabditida</taxon>
        <taxon>Rhabditina</taxon>
        <taxon>Rhabditomorpha</taxon>
        <taxon>Rhabditoidea</taxon>
        <taxon>Rhabditidae</taxon>
        <taxon>Peloderinae</taxon>
        <taxon>Caenorhabditis</taxon>
    </lineage>
</organism>
<proteinExistence type="predicted"/>
<dbReference type="STRING" id="31234.E3N7G0"/>
<sequence>MPAASVIVVASIAFLSAQTSCFLNFFLLYSIFFKKKSPIKPDWSLIYFRFGADSVYTLFIALNMLYYLLLQISSVFNFKNFIFYLLWPSLTLGTIRATVVFLITLDRVIAAYIPVFYHNYRSRIPIIVVFTTIICYIVFEQYVLFGFCGYEIDVPLTCDNLRCAISQCYYEYWLWYEQIMYVLIGILTISLVFRLFVWNYCNGVSTSHVVTRATRIALLESVMICTFDAFPSFLLAHIPSVNFQSVGPISAASKNTGFVIEAIIICRLLIFKKESVQPMWSTSRISPSS</sequence>
<dbReference type="eggNOG" id="ENOG502TJDR">
    <property type="taxonomic scope" value="Eukaryota"/>
</dbReference>
<dbReference type="FunCoup" id="E3N7G0">
    <property type="interactions" value="5"/>
</dbReference>
<dbReference type="PANTHER" id="PTHR46418">
    <property type="entry name" value="SRBC-64-RELATED-RELATED"/>
    <property type="match status" value="1"/>
</dbReference>
<dbReference type="HOGENOM" id="CLU_059075_0_1_1"/>
<dbReference type="InterPro" id="IPR019420">
    <property type="entry name" value="7TM_GPCR_serpentine_rcpt_Srbc"/>
</dbReference>
<dbReference type="Pfam" id="PF10316">
    <property type="entry name" value="7TM_GPCR_Srbc"/>
    <property type="match status" value="1"/>
</dbReference>
<reference evidence="1" key="1">
    <citation type="submission" date="2007-07" db="EMBL/GenBank/DDBJ databases">
        <title>PCAP assembly of the Caenorhabditis remanei genome.</title>
        <authorList>
            <consortium name="The Caenorhabditis remanei Sequencing Consortium"/>
            <person name="Wilson R.K."/>
        </authorList>
    </citation>
    <scope>NUCLEOTIDE SEQUENCE [LARGE SCALE GENOMIC DNA]</scope>
    <source>
        <strain evidence="1">PB4641</strain>
    </source>
</reference>
<dbReference type="PANTHER" id="PTHR46418:SF1">
    <property type="entry name" value="G-PROTEIN COUPLED RECEPTORS FAMILY 1 PROFILE DOMAIN-CONTAINING PROTEIN-RELATED"/>
    <property type="match status" value="1"/>
</dbReference>
<dbReference type="KEGG" id="crq:GCK72_019667"/>